<evidence type="ECO:0000256" key="1">
    <source>
        <dbReference type="SAM" id="MobiDB-lite"/>
    </source>
</evidence>
<feature type="region of interest" description="Disordered" evidence="1">
    <location>
        <begin position="541"/>
        <end position="577"/>
    </location>
</feature>
<sequence>MSFDWLNVPGLDLGNGDQTERKQSNGLGPPSVSFDFGVHASAPRDSNFWDQGSRSHSDTSLSYGNNLPSAGTNSTLHLGSHEKGDHHAEVQKLSGGDGYAETPEDMQVPLSLSQNQLTRDEIRTYLRWYNSICLRTHGKLVRLNDVFRFLSNFNLSQQIKERILEIFRSCKNALNIGQFFAVLRLIARAIIHGILPVRRMILEKAPIPKPRPILSSDNHEEVYEEVEEDDDNDNKAGNQKVDFDSFASLLLTGTTTRKRLRRRVKNTNFKSKKVRFSEHVTFQDPPNPNQKPSNNANEAKKPIGGDEDGDQNRSNDGPLDLTLPMDQLLKRLYKGRQNSGLVSSLPSEQQETEEEKKVLEDMKDSLSHFKQIQTVDSASLPMSSVLLQNGDNQQNNNANNNGVPQQVPLEPLKPTATGSANHLFREEYNQELTPNSGAIQTGLQPLKPTATGSANYLMRSHIEQPQSIQSTNTPDTMTNSGGLQPLKPTATGSANYLMKQHLSPSVSNTAPSMFQTQYADQYPSPQPTGQFVNSPNIIVSQSNQQQQPQQQQPYQTAGTSQPKIESSNISPQHTYSNNIRINNGNIISMPKVEISNALSPQNTFSQHQRPHLVSPQNSFVKNQTTMISPQNTYPNNQQPMISPQNTYPNNQQPIISSQHTYTNNQVQMHHLPPPPPPRIQQQHDQRPAIISPQHSYLDMPKPNNMLPTQNSYTNSNQPNVQSPNFLSPQNAANNYFQSLLSTSPSPNASPLNASNTNGHANNVSNSFSSFQPSMTSSNPPMNISQSHQTYNGNYPAINQQQQHPNSQQPIYGGQLTQMQQQHPGQSQFNNSDIHNQANKPNYGMLGQQVHQQQQQQQFPLYTDTNRSNSSDILGNLQSLQQQVDALQNQYNRRP</sequence>
<feature type="compositionally biased region" description="Polar residues" evidence="1">
    <location>
        <begin position="814"/>
        <end position="839"/>
    </location>
</feature>
<feature type="compositionally biased region" description="Polar residues" evidence="1">
    <location>
        <begin position="705"/>
        <end position="737"/>
    </location>
</feature>
<name>A0ABN8WV39_SACUV</name>
<feature type="region of interest" description="Disordered" evidence="1">
    <location>
        <begin position="1"/>
        <end position="88"/>
    </location>
</feature>
<organism evidence="2 3">
    <name type="scientific">Saccharomyces uvarum</name>
    <name type="common">Yeast</name>
    <name type="synonym">Saccharomyces bayanus var. uvarum</name>
    <dbReference type="NCBI Taxonomy" id="230603"/>
    <lineage>
        <taxon>Eukaryota</taxon>
        <taxon>Fungi</taxon>
        <taxon>Dikarya</taxon>
        <taxon>Ascomycota</taxon>
        <taxon>Saccharomycotina</taxon>
        <taxon>Saccharomycetes</taxon>
        <taxon>Saccharomycetales</taxon>
        <taxon>Saccharomycetaceae</taxon>
        <taxon>Saccharomyces</taxon>
    </lineage>
</organism>
<feature type="region of interest" description="Disordered" evidence="1">
    <location>
        <begin position="340"/>
        <end position="360"/>
    </location>
</feature>
<feature type="region of interest" description="Disordered" evidence="1">
    <location>
        <begin position="465"/>
        <end position="490"/>
    </location>
</feature>
<evidence type="ECO:0000313" key="3">
    <source>
        <dbReference type="Proteomes" id="UP001162085"/>
    </source>
</evidence>
<feature type="compositionally biased region" description="Polar residues" evidence="1">
    <location>
        <begin position="340"/>
        <end position="349"/>
    </location>
</feature>
<feature type="compositionally biased region" description="Low complexity" evidence="1">
    <location>
        <begin position="541"/>
        <end position="553"/>
    </location>
</feature>
<gene>
    <name evidence="2" type="primary">SUVZ08G3480</name>
    <name evidence="2" type="ORF">SUVZ_08G3480</name>
</gene>
<dbReference type="EMBL" id="OX365935">
    <property type="protein sequence ID" value="CAI4065260.1"/>
    <property type="molecule type" value="Genomic_DNA"/>
</dbReference>
<protein>
    <submittedName>
        <fullName evidence="2">Uncharacterized protein</fullName>
    </submittedName>
</protein>
<feature type="compositionally biased region" description="Polar residues" evidence="1">
    <location>
        <begin position="779"/>
        <end position="792"/>
    </location>
</feature>
<feature type="compositionally biased region" description="Low complexity" evidence="1">
    <location>
        <begin position="388"/>
        <end position="408"/>
    </location>
</feature>
<feature type="compositionally biased region" description="Polar residues" evidence="1">
    <location>
        <begin position="465"/>
        <end position="482"/>
    </location>
</feature>
<feature type="compositionally biased region" description="Polar residues" evidence="1">
    <location>
        <begin position="554"/>
        <end position="576"/>
    </location>
</feature>
<feature type="region of interest" description="Disordered" evidence="1">
    <location>
        <begin position="694"/>
        <end position="871"/>
    </location>
</feature>
<feature type="region of interest" description="Disordered" evidence="1">
    <location>
        <begin position="208"/>
        <end position="239"/>
    </location>
</feature>
<dbReference type="Proteomes" id="UP001162085">
    <property type="component" value="Chromosome 8"/>
</dbReference>
<reference evidence="2" key="1">
    <citation type="submission" date="2022-10" db="EMBL/GenBank/DDBJ databases">
        <authorList>
            <person name="Byrne P K."/>
        </authorList>
    </citation>
    <scope>NUCLEOTIDE SEQUENCE</scope>
    <source>
        <strain evidence="2">ZP964</strain>
    </source>
</reference>
<feature type="compositionally biased region" description="Polar residues" evidence="1">
    <location>
        <begin position="858"/>
        <end position="871"/>
    </location>
</feature>
<evidence type="ECO:0000313" key="2">
    <source>
        <dbReference type="EMBL" id="CAI4065260.1"/>
    </source>
</evidence>
<proteinExistence type="predicted"/>
<feature type="compositionally biased region" description="Low complexity" evidence="1">
    <location>
        <begin position="847"/>
        <end position="857"/>
    </location>
</feature>
<keyword evidence="3" id="KW-1185">Reference proteome</keyword>
<feature type="compositionally biased region" description="Acidic residues" evidence="1">
    <location>
        <begin position="222"/>
        <end position="232"/>
    </location>
</feature>
<feature type="compositionally biased region" description="Basic and acidic residues" evidence="1">
    <location>
        <begin position="79"/>
        <end position="88"/>
    </location>
</feature>
<feature type="compositionally biased region" description="Polar residues" evidence="1">
    <location>
        <begin position="48"/>
        <end position="77"/>
    </location>
</feature>
<feature type="region of interest" description="Disordered" evidence="1">
    <location>
        <begin position="626"/>
        <end position="646"/>
    </location>
</feature>
<feature type="region of interest" description="Disordered" evidence="1">
    <location>
        <begin position="275"/>
        <end position="322"/>
    </location>
</feature>
<feature type="compositionally biased region" description="Low complexity" evidence="1">
    <location>
        <begin position="738"/>
        <end position="778"/>
    </location>
</feature>
<feature type="region of interest" description="Disordered" evidence="1">
    <location>
        <begin position="387"/>
        <end position="417"/>
    </location>
</feature>
<feature type="compositionally biased region" description="Low complexity" evidence="1">
    <location>
        <begin position="798"/>
        <end position="809"/>
    </location>
</feature>
<accession>A0ABN8WV39</accession>